<dbReference type="GO" id="GO:0004040">
    <property type="term" value="F:amidase activity"/>
    <property type="evidence" value="ECO:0007669"/>
    <property type="project" value="InterPro"/>
</dbReference>
<dbReference type="Gene3D" id="4.10.80.30">
    <property type="entry name" value="DNA polymerase, domain 6"/>
    <property type="match status" value="1"/>
</dbReference>
<evidence type="ECO:0000256" key="5">
    <source>
        <dbReference type="SAM" id="SignalP"/>
    </source>
</evidence>
<keyword evidence="2" id="KW-0081">Bacteriolytic enzyme</keyword>
<feature type="domain" description="LysM" evidence="6">
    <location>
        <begin position="394"/>
        <end position="437"/>
    </location>
</feature>
<comment type="caution">
    <text evidence="7">The sequence shown here is derived from an EMBL/GenBank/DDBJ whole genome shotgun (WGS) entry which is preliminary data.</text>
</comment>
<dbReference type="GO" id="GO:0042742">
    <property type="term" value="P:defense response to bacterium"/>
    <property type="evidence" value="ECO:0007669"/>
    <property type="project" value="UniProtKB-KW"/>
</dbReference>
<feature type="signal peptide" evidence="5">
    <location>
        <begin position="1"/>
        <end position="29"/>
    </location>
</feature>
<keyword evidence="1" id="KW-0929">Antimicrobial</keyword>
<dbReference type="SMART" id="SM00047">
    <property type="entry name" value="LYZ2"/>
    <property type="match status" value="1"/>
</dbReference>
<organism evidence="7 8">
    <name type="scientific">Candidatus Kurthia intestinigallinarum</name>
    <dbReference type="NCBI Taxonomy" id="1562256"/>
    <lineage>
        <taxon>Bacteria</taxon>
        <taxon>Bacillati</taxon>
        <taxon>Bacillota</taxon>
        <taxon>Bacilli</taxon>
        <taxon>Bacillales</taxon>
        <taxon>Caryophanaceae</taxon>
        <taxon>Kurthia</taxon>
    </lineage>
</organism>
<dbReference type="InterPro" id="IPR002901">
    <property type="entry name" value="MGlyc_endo_b_GlcNAc-like_dom"/>
</dbReference>
<gene>
    <name evidence="7" type="ORF">QI30_03300</name>
</gene>
<evidence type="ECO:0000256" key="2">
    <source>
        <dbReference type="ARBA" id="ARBA00022638"/>
    </source>
</evidence>
<dbReference type="RefSeq" id="WP_126989532.1">
    <property type="nucleotide sequence ID" value="NZ_JTFC01000009.1"/>
</dbReference>
<keyword evidence="8" id="KW-1185">Reference proteome</keyword>
<feature type="domain" description="LysM" evidence="6">
    <location>
        <begin position="222"/>
        <end position="265"/>
    </location>
</feature>
<dbReference type="PROSITE" id="PS51782">
    <property type="entry name" value="LYSM"/>
    <property type="match status" value="3"/>
</dbReference>
<dbReference type="PANTHER" id="PTHR33308">
    <property type="entry name" value="PEPTIDOGLYCAN HYDROLASE FLGJ"/>
    <property type="match status" value="1"/>
</dbReference>
<dbReference type="InterPro" id="IPR018392">
    <property type="entry name" value="LysM"/>
</dbReference>
<dbReference type="InterPro" id="IPR036779">
    <property type="entry name" value="LysM_dom_sf"/>
</dbReference>
<evidence type="ECO:0000256" key="4">
    <source>
        <dbReference type="ARBA" id="ARBA00032108"/>
    </source>
</evidence>
<sequence>MKYNIKVAAAVLTAFTALSTPLMTSTASAEEMTVQNTHFNQSTTGNAFIDKISEDVITIANDYDLYASVMLAQASLESNYGKSGLAAAPNYNLFGIKGQYNGQSSSFATNEQTEDGTVFRTTASFRKYNSYEESLKDYAVLLTGGTSGNSTYYQGVLKNNTMSYKQALQALEGRYATDTSYASKLQEIIDDYDLTRFDTMAGTTEIVANEDGTTTTDVEAKKVISVVSGDTLSAIAKTYHVTVEQLMAWNGLKSTLLAIGDELVVEINDGTTEVQPTTEKIVVKQPKPQLIKKTYTATKKYKVKKGDSLTAIAKKNDITTAQLKEWNDLSSASLKKGQKLAIAVKEAPKKVTKSVAKEKTTTTKVVKTEKSSKSQEKVQQVSTEKKTQAKIHARYYTVQSGDSLASIARAFLTTETKLKEANQLSSNLVYEGQKIKIQ</sequence>
<protein>
    <recommendedName>
        <fullName evidence="4">Peptidoglycan hydrolase</fullName>
    </recommendedName>
</protein>
<dbReference type="CDD" id="cd00118">
    <property type="entry name" value="LysM"/>
    <property type="match status" value="3"/>
</dbReference>
<evidence type="ECO:0000259" key="6">
    <source>
        <dbReference type="PROSITE" id="PS51782"/>
    </source>
</evidence>
<proteinExistence type="predicted"/>
<dbReference type="SUPFAM" id="SSF54106">
    <property type="entry name" value="LysM domain"/>
    <property type="match status" value="3"/>
</dbReference>
<dbReference type="EMBL" id="JTFC01000009">
    <property type="protein sequence ID" value="RUS57954.1"/>
    <property type="molecule type" value="Genomic_DNA"/>
</dbReference>
<evidence type="ECO:0000313" key="7">
    <source>
        <dbReference type="EMBL" id="RUS57954.1"/>
    </source>
</evidence>
<dbReference type="Pfam" id="PF01832">
    <property type="entry name" value="Glucosaminidase"/>
    <property type="match status" value="1"/>
</dbReference>
<evidence type="ECO:0000256" key="1">
    <source>
        <dbReference type="ARBA" id="ARBA00022529"/>
    </source>
</evidence>
<accession>A0A433RXE0</accession>
<feature type="domain" description="LysM" evidence="6">
    <location>
        <begin position="299"/>
        <end position="342"/>
    </location>
</feature>
<dbReference type="Pfam" id="PF01476">
    <property type="entry name" value="LysM"/>
    <property type="match status" value="3"/>
</dbReference>
<dbReference type="SMART" id="SM00257">
    <property type="entry name" value="LysM"/>
    <property type="match status" value="3"/>
</dbReference>
<dbReference type="OrthoDB" id="977752at2"/>
<dbReference type="GO" id="GO:0031640">
    <property type="term" value="P:killing of cells of another organism"/>
    <property type="evidence" value="ECO:0007669"/>
    <property type="project" value="UniProtKB-KW"/>
</dbReference>
<name>A0A433RXE0_9BACL</name>
<keyword evidence="3" id="KW-0378">Hydrolase</keyword>
<dbReference type="Gene3D" id="3.10.350.10">
    <property type="entry name" value="LysM domain"/>
    <property type="match status" value="3"/>
</dbReference>
<dbReference type="Gene3D" id="1.10.530.10">
    <property type="match status" value="1"/>
</dbReference>
<dbReference type="InterPro" id="IPR051056">
    <property type="entry name" value="Glycosyl_Hydrolase_73"/>
</dbReference>
<evidence type="ECO:0000256" key="3">
    <source>
        <dbReference type="ARBA" id="ARBA00022801"/>
    </source>
</evidence>
<reference evidence="7 8" key="1">
    <citation type="submission" date="2014-11" db="EMBL/GenBank/DDBJ databases">
        <title>Genome sequence and analysis of novel Kurthia sp.</title>
        <authorList>
            <person name="Lawson J.N."/>
            <person name="Gonzalez J.E."/>
            <person name="Rinauldi L."/>
            <person name="Xuan Z."/>
            <person name="Firman A."/>
            <person name="Shaddox L."/>
            <person name="Trudeau A."/>
            <person name="Shah S."/>
            <person name="Reiman D."/>
        </authorList>
    </citation>
    <scope>NUCLEOTIDE SEQUENCE [LARGE SCALE GENOMIC DNA]</scope>
    <source>
        <strain evidence="7 8">3B1D</strain>
    </source>
</reference>
<evidence type="ECO:0000313" key="8">
    <source>
        <dbReference type="Proteomes" id="UP000288623"/>
    </source>
</evidence>
<dbReference type="Proteomes" id="UP000288623">
    <property type="component" value="Unassembled WGS sequence"/>
</dbReference>
<keyword evidence="5" id="KW-0732">Signal</keyword>
<feature type="chain" id="PRO_5019525652" description="Peptidoglycan hydrolase" evidence="5">
    <location>
        <begin position="30"/>
        <end position="438"/>
    </location>
</feature>
<dbReference type="PANTHER" id="PTHR33308:SF9">
    <property type="entry name" value="PEPTIDOGLYCAN HYDROLASE FLGJ"/>
    <property type="match status" value="1"/>
</dbReference>
<dbReference type="AlphaFoldDB" id="A0A433RXE0"/>